<evidence type="ECO:0000256" key="3">
    <source>
        <dbReference type="ARBA" id="ARBA00022777"/>
    </source>
</evidence>
<dbReference type="CDD" id="cd07802">
    <property type="entry name" value="ASKHA_NBD_FGGY_EcLyxK-like"/>
    <property type="match status" value="1"/>
</dbReference>
<comment type="caution">
    <text evidence="7">The sequence shown here is derived from an EMBL/GenBank/DDBJ whole genome shotgun (WGS) entry which is preliminary data.</text>
</comment>
<dbReference type="RefSeq" id="WP_201881963.1">
    <property type="nucleotide sequence ID" value="NZ_JAERRF010000035.1"/>
</dbReference>
<organism evidence="7 8">
    <name type="scientific">Streptomyces coffeae</name>
    <dbReference type="NCBI Taxonomy" id="621382"/>
    <lineage>
        <taxon>Bacteria</taxon>
        <taxon>Bacillati</taxon>
        <taxon>Actinomycetota</taxon>
        <taxon>Actinomycetes</taxon>
        <taxon>Kitasatosporales</taxon>
        <taxon>Streptomycetaceae</taxon>
        <taxon>Streptomyces</taxon>
    </lineage>
</organism>
<evidence type="ECO:0000259" key="6">
    <source>
        <dbReference type="Pfam" id="PF02782"/>
    </source>
</evidence>
<name>A0ABS1NQ30_9ACTN</name>
<dbReference type="InterPro" id="IPR018485">
    <property type="entry name" value="FGGY_C"/>
</dbReference>
<dbReference type="Pfam" id="PF02782">
    <property type="entry name" value="FGGY_C"/>
    <property type="match status" value="1"/>
</dbReference>
<dbReference type="PANTHER" id="PTHR43095:SF3">
    <property type="entry name" value="L-XYLULOSE_3-KETO-L-GULONATE KINASE"/>
    <property type="match status" value="1"/>
</dbReference>
<evidence type="ECO:0000313" key="7">
    <source>
        <dbReference type="EMBL" id="MBL1101965.1"/>
    </source>
</evidence>
<protein>
    <submittedName>
        <fullName evidence="7">Carbohydrate kinase</fullName>
    </submittedName>
</protein>
<evidence type="ECO:0000256" key="1">
    <source>
        <dbReference type="ARBA" id="ARBA00009156"/>
    </source>
</evidence>
<keyword evidence="3 4" id="KW-0418">Kinase</keyword>
<feature type="domain" description="Carbohydrate kinase FGGY C-terminal" evidence="6">
    <location>
        <begin position="356"/>
        <end position="445"/>
    </location>
</feature>
<dbReference type="GO" id="GO:0016301">
    <property type="term" value="F:kinase activity"/>
    <property type="evidence" value="ECO:0007669"/>
    <property type="project" value="UniProtKB-KW"/>
</dbReference>
<sequence>MRELLLGIDAGQTVTKALLFDATGHEVARGSATVPLSSPRPHWVERDMDEVWHAARLAIRDCLEAAGEEAGRAVAAVGLSGHGDGVYPVDGRLRPVRTAILALDTRAEPLLEDWRDTPLWERALYRSGQVPFAGSPAALLPWLVRHDPDAVRRSRWLLFCKDWLRLKLTGTPTTDPTDASASFTDVRTRAYSPELLELYGVSDLAGKLPPVLASDALAGTVTPEAAAATGLTAGTPVVTGAHDVDAASIGVGRLDPGELSLVAGTFSVNQVISDRVVLDPRWQVRGFVRPDQWMIMSTSPSSVANLEWFLRVMGVTTGAGERVHDVIAREVATHLGGPSEMVFHPFLYGSPHGRPTSGTFLGMRGWHTRGHVLRALLEGVVLNHRWHVDALCSTLPVTGPVRLTGGAARSEIWSQMFADALARPVEITDVAESAARGAALLAATAVGLLDGLDDPRARVAVSRRHEPDEGRVAVLEEAYQVYLGALEALGPTWSRLAAD</sequence>
<dbReference type="InterPro" id="IPR000577">
    <property type="entry name" value="Carb_kinase_FGGY"/>
</dbReference>
<dbReference type="Pfam" id="PF00370">
    <property type="entry name" value="FGGY_N"/>
    <property type="match status" value="1"/>
</dbReference>
<feature type="domain" description="Carbohydrate kinase FGGY N-terminal" evidence="5">
    <location>
        <begin position="5"/>
        <end position="250"/>
    </location>
</feature>
<proteinExistence type="inferred from homology"/>
<evidence type="ECO:0000313" key="8">
    <source>
        <dbReference type="Proteomes" id="UP000634229"/>
    </source>
</evidence>
<dbReference type="PIRSF" id="PIRSF000538">
    <property type="entry name" value="GlpK"/>
    <property type="match status" value="1"/>
</dbReference>
<gene>
    <name evidence="7" type="ORF">JK363_36100</name>
</gene>
<evidence type="ECO:0000256" key="2">
    <source>
        <dbReference type="ARBA" id="ARBA00022679"/>
    </source>
</evidence>
<dbReference type="PANTHER" id="PTHR43095">
    <property type="entry name" value="SUGAR KINASE"/>
    <property type="match status" value="1"/>
</dbReference>
<evidence type="ECO:0000256" key="4">
    <source>
        <dbReference type="RuleBase" id="RU003733"/>
    </source>
</evidence>
<dbReference type="PROSITE" id="PS00445">
    <property type="entry name" value="FGGY_KINASES_2"/>
    <property type="match status" value="1"/>
</dbReference>
<dbReference type="Proteomes" id="UP000634229">
    <property type="component" value="Unassembled WGS sequence"/>
</dbReference>
<evidence type="ECO:0000259" key="5">
    <source>
        <dbReference type="Pfam" id="PF00370"/>
    </source>
</evidence>
<dbReference type="InterPro" id="IPR018484">
    <property type="entry name" value="FGGY_N"/>
</dbReference>
<dbReference type="Gene3D" id="3.30.420.40">
    <property type="match status" value="2"/>
</dbReference>
<comment type="similarity">
    <text evidence="1 4">Belongs to the FGGY kinase family.</text>
</comment>
<dbReference type="SUPFAM" id="SSF53067">
    <property type="entry name" value="Actin-like ATPase domain"/>
    <property type="match status" value="2"/>
</dbReference>
<dbReference type="InterPro" id="IPR043129">
    <property type="entry name" value="ATPase_NBD"/>
</dbReference>
<keyword evidence="2 4" id="KW-0808">Transferase</keyword>
<keyword evidence="8" id="KW-1185">Reference proteome</keyword>
<dbReference type="EMBL" id="JAERRF010000035">
    <property type="protein sequence ID" value="MBL1101965.1"/>
    <property type="molecule type" value="Genomic_DNA"/>
</dbReference>
<accession>A0ABS1NQ30</accession>
<dbReference type="InterPro" id="IPR050406">
    <property type="entry name" value="FGGY_Carb_Kinase"/>
</dbReference>
<dbReference type="InterPro" id="IPR018483">
    <property type="entry name" value="Carb_kinase_FGGY_CS"/>
</dbReference>
<reference evidence="7 8" key="1">
    <citation type="submission" date="2021-01" db="EMBL/GenBank/DDBJ databases">
        <title>WGS of actinomycetes isolated from Thailand.</title>
        <authorList>
            <person name="Thawai C."/>
        </authorList>
    </citation>
    <scope>NUCLEOTIDE SEQUENCE [LARGE SCALE GENOMIC DNA]</scope>
    <source>
        <strain evidence="7 8">CA1R205</strain>
    </source>
</reference>